<evidence type="ECO:0000313" key="2">
    <source>
        <dbReference type="EMBL" id="MBB6356279.1"/>
    </source>
</evidence>
<feature type="domain" description="Peptidase M15C" evidence="1">
    <location>
        <begin position="132"/>
        <end position="187"/>
    </location>
</feature>
<dbReference type="Gene3D" id="3.30.1380.10">
    <property type="match status" value="1"/>
</dbReference>
<dbReference type="SUPFAM" id="SSF55166">
    <property type="entry name" value="Hedgehog/DD-peptidase"/>
    <property type="match status" value="1"/>
</dbReference>
<dbReference type="EMBL" id="JACHOU010000012">
    <property type="protein sequence ID" value="MBB6356279.1"/>
    <property type="molecule type" value="Genomic_DNA"/>
</dbReference>
<comment type="caution">
    <text evidence="2">The sequence shown here is derived from an EMBL/GenBank/DDBJ whole genome shotgun (WGS) entry which is preliminary data.</text>
</comment>
<dbReference type="InterPro" id="IPR039561">
    <property type="entry name" value="Peptidase_M15C"/>
</dbReference>
<sequence length="219" mass="24807">MSVADKVRALVERVAERQSVLPDPKRAKRVFPLLPPPLVLDPFEVKPVLIKETGYSQALAGIVDTEFIKTVRYGEQQYRADALGAHPIIIEFSTLLVRRMRALGVPMFPHSIWRGEAEQNAAYRRGTSDAQYPESPHNRGCAVDVIHSRKAWDLTARQWLLIGHVGKEIAASKGWKLVWGGDWRKKPTDEIGWDPAHWELASWRSHAMARLPPPVRATR</sequence>
<dbReference type="Pfam" id="PF13539">
    <property type="entry name" value="Peptidase_M15_4"/>
    <property type="match status" value="1"/>
</dbReference>
<organism evidence="2 3">
    <name type="scientific">Aminobacter aganoensis</name>
    <dbReference type="NCBI Taxonomy" id="83264"/>
    <lineage>
        <taxon>Bacteria</taxon>
        <taxon>Pseudomonadati</taxon>
        <taxon>Pseudomonadota</taxon>
        <taxon>Alphaproteobacteria</taxon>
        <taxon>Hyphomicrobiales</taxon>
        <taxon>Phyllobacteriaceae</taxon>
        <taxon>Aminobacter</taxon>
    </lineage>
</organism>
<name>A0A7X0KMP9_9HYPH</name>
<keyword evidence="3" id="KW-1185">Reference proteome</keyword>
<gene>
    <name evidence="2" type="ORF">GGR00_004087</name>
</gene>
<dbReference type="AlphaFoldDB" id="A0A7X0KMP9"/>
<dbReference type="InterPro" id="IPR009045">
    <property type="entry name" value="Zn_M74/Hedgehog-like"/>
</dbReference>
<reference evidence="2 3" key="1">
    <citation type="submission" date="2020-08" db="EMBL/GenBank/DDBJ databases">
        <title>Genomic Encyclopedia of Type Strains, Phase IV (KMG-IV): sequencing the most valuable type-strain genomes for metagenomic binning, comparative biology and taxonomic classification.</title>
        <authorList>
            <person name="Goeker M."/>
        </authorList>
    </citation>
    <scope>NUCLEOTIDE SEQUENCE [LARGE SCALE GENOMIC DNA]</scope>
    <source>
        <strain evidence="2 3">DSM 7051</strain>
    </source>
</reference>
<proteinExistence type="predicted"/>
<protein>
    <recommendedName>
        <fullName evidence="1">Peptidase M15C domain-containing protein</fullName>
    </recommendedName>
</protein>
<dbReference type="RefSeq" id="WP_184700601.1">
    <property type="nucleotide sequence ID" value="NZ_BAABEG010000002.1"/>
</dbReference>
<dbReference type="GO" id="GO:0008233">
    <property type="term" value="F:peptidase activity"/>
    <property type="evidence" value="ECO:0007669"/>
    <property type="project" value="InterPro"/>
</dbReference>
<evidence type="ECO:0000259" key="1">
    <source>
        <dbReference type="Pfam" id="PF13539"/>
    </source>
</evidence>
<evidence type="ECO:0000313" key="3">
    <source>
        <dbReference type="Proteomes" id="UP000536262"/>
    </source>
</evidence>
<accession>A0A7X0KMP9</accession>
<dbReference type="Proteomes" id="UP000536262">
    <property type="component" value="Unassembled WGS sequence"/>
</dbReference>